<dbReference type="Proteomes" id="UP000785679">
    <property type="component" value="Unassembled WGS sequence"/>
</dbReference>
<gene>
    <name evidence="1" type="ORF">FGO68_gene16236</name>
</gene>
<protein>
    <submittedName>
        <fullName evidence="1">Uncharacterized protein</fullName>
    </submittedName>
</protein>
<proteinExistence type="predicted"/>
<reference evidence="1" key="1">
    <citation type="submission" date="2019-06" db="EMBL/GenBank/DDBJ databases">
        <authorList>
            <person name="Zheng W."/>
        </authorList>
    </citation>
    <scope>NUCLEOTIDE SEQUENCE</scope>
    <source>
        <strain evidence="1">QDHG01</strain>
    </source>
</reference>
<dbReference type="AlphaFoldDB" id="A0A8J8N9K6"/>
<name>A0A8J8N9K6_HALGN</name>
<organism evidence="1 2">
    <name type="scientific">Halteria grandinella</name>
    <dbReference type="NCBI Taxonomy" id="5974"/>
    <lineage>
        <taxon>Eukaryota</taxon>
        <taxon>Sar</taxon>
        <taxon>Alveolata</taxon>
        <taxon>Ciliophora</taxon>
        <taxon>Intramacronucleata</taxon>
        <taxon>Spirotrichea</taxon>
        <taxon>Stichotrichia</taxon>
        <taxon>Sporadotrichida</taxon>
        <taxon>Halteriidae</taxon>
        <taxon>Halteria</taxon>
    </lineage>
</organism>
<evidence type="ECO:0000313" key="1">
    <source>
        <dbReference type="EMBL" id="TNV70872.1"/>
    </source>
</evidence>
<comment type="caution">
    <text evidence="1">The sequence shown here is derived from an EMBL/GenBank/DDBJ whole genome shotgun (WGS) entry which is preliminary data.</text>
</comment>
<sequence>MSTIEFNNALAHLIHDACIVSSHQNCCALSVNAIAQLHDSHRCCWVKVSSRLICNKDWWAADICSSNRYALLLAT</sequence>
<evidence type="ECO:0000313" key="2">
    <source>
        <dbReference type="Proteomes" id="UP000785679"/>
    </source>
</evidence>
<dbReference type="EMBL" id="RRYP01032016">
    <property type="protein sequence ID" value="TNV70872.1"/>
    <property type="molecule type" value="Genomic_DNA"/>
</dbReference>
<accession>A0A8J8N9K6</accession>
<keyword evidence="2" id="KW-1185">Reference proteome</keyword>